<evidence type="ECO:0000256" key="2">
    <source>
        <dbReference type="ARBA" id="ARBA00022598"/>
    </source>
</evidence>
<dbReference type="Pfam" id="PF13193">
    <property type="entry name" value="AMP-binding_C"/>
    <property type="match status" value="1"/>
</dbReference>
<dbReference type="PROSITE" id="PS50075">
    <property type="entry name" value="CARRIER"/>
    <property type="match status" value="1"/>
</dbReference>
<dbReference type="InterPro" id="IPR023213">
    <property type="entry name" value="CAT-like_dom_sf"/>
</dbReference>
<accession>A0ABV2BXJ4</accession>
<name>A0ABV2BXJ4_9GAMM</name>
<dbReference type="EMBL" id="JBEVCJ010000019">
    <property type="protein sequence ID" value="MET1256267.1"/>
    <property type="molecule type" value="Genomic_DNA"/>
</dbReference>
<dbReference type="PROSITE" id="PS00455">
    <property type="entry name" value="AMP_BINDING"/>
    <property type="match status" value="1"/>
</dbReference>
<protein>
    <submittedName>
        <fullName evidence="4">Amino acid adenylation domain-containing protein</fullName>
    </submittedName>
</protein>
<dbReference type="Gene3D" id="3.40.50.12780">
    <property type="entry name" value="N-terminal domain of ligase-like"/>
    <property type="match status" value="1"/>
</dbReference>
<dbReference type="InterPro" id="IPR009081">
    <property type="entry name" value="PP-bd_ACP"/>
</dbReference>
<dbReference type="Gene3D" id="1.10.1200.10">
    <property type="entry name" value="ACP-like"/>
    <property type="match status" value="1"/>
</dbReference>
<dbReference type="Pfam" id="PF00668">
    <property type="entry name" value="Condensation"/>
    <property type="match status" value="1"/>
</dbReference>
<dbReference type="RefSeq" id="WP_353896854.1">
    <property type="nucleotide sequence ID" value="NZ_JBEVCJ010000019.1"/>
</dbReference>
<dbReference type="InterPro" id="IPR025110">
    <property type="entry name" value="AMP-bd_C"/>
</dbReference>
<dbReference type="InterPro" id="IPR045851">
    <property type="entry name" value="AMP-bd_C_sf"/>
</dbReference>
<dbReference type="PANTHER" id="PTHR45527:SF10">
    <property type="entry name" value="PYOCHELIN SYNTHASE PCHF"/>
    <property type="match status" value="1"/>
</dbReference>
<dbReference type="SUPFAM" id="SSF47336">
    <property type="entry name" value="ACP-like"/>
    <property type="match status" value="1"/>
</dbReference>
<sequence length="1140" mass="129141">MDNLAEAAEKLGLRITNQKTERNKLVKLSENLISQDLESIIITFNNGFTPVYNHAEQNLSLQNRAIDEFPLSDIQYAFIIGRTSSIELGGIPSCMYQEKYLNNIDIAKLESSLRQLIQLHPMLRAAVHNNQSQRIHNNLPDISVELIPIEDLTEIEQSLSLQKTRYEMENQVLSLEHPPLIQAKVSKLTAQKVCLHLYFDLTMIDFRSIQILLRDWHQLYQHSRLVPINRANFSHYIEEENTIKNSVKYHQDKIFWLEKLSQIGQSPELPISQAAEQIRQPAFYRKTKNLSNQLIERLSKVCAKKGITLEVLFLGLYIEVIRQWSKNQNFTITCSQFNRRNAIDGIENTVGNFLSPLLITTNAQAETLLIDRLIQLQSELLLNRWHSSFNGIEVIRELNKNSDSNRTIAFPIVFSNTLDANLKKIIDDYEWPEEFASTVSHKTPQVWIENQLLSINNQTCIHWNFINGLFPDEMIEQMFDSYIQLIHQCGLNDNIFEQHNQFINLPLSDQIEQQYANATSQYIKPQLLQNLIKSASIKYPNATAIVQGNESITYNALVDRANQLAKRILTEVSIIPGDIIAVSFTPGIDLIVSILGVLSAGAAYVSIDPSHPLERKDTILQQCEAKALLVNQPQDNALYNNQFPIINIQHPVTLDRVDEVILPIQHQDDLAYVIFTSGSTGKPKGVMVSHQNAANTILDINQKFSVNANDAVLSLVPSGFDLCVYDYFGLLSVGGKLVFPDPATKNEPYGWLSELVRHKITIWNTVPAPIKAMVDTCEQAIAESQLRLVLLSGDWIPVDLPERIKSYLPQTQVISLGGATEGSIWSIYYPIESVSTEWKSIPYGKPLANQRFYVLNEWLSNCPKWVIGELYIGGDGVAKGYINDPAKTAERFIYHPVTNEYLYRTGDLGRYIEDGYIEILGREDGQVKINGYRVELGEIESTLLKTDSVNHVVIHAPIHPHTKQRHIVAYYVAKDSNASEEAIAERLKQFSTEFLPSYMVPTYFVAMPTIPLTNNGKIDHKSFPSPWTLNQDNSGGQQPGNPVEEKLLALWQAQLKHTDINIHQGFFDVGGDSLHAVSILGSIRTEFDIPSSAEQEIIEGLFINANIREFAQIIMRLKPDYADLTTQASQLEQTPDTEFA</sequence>
<comment type="pathway">
    <text evidence="1">Siderophore biosynthesis.</text>
</comment>
<dbReference type="InterPro" id="IPR010071">
    <property type="entry name" value="AA_adenyl_dom"/>
</dbReference>
<organism evidence="4 5">
    <name type="scientific">Aliikangiella maris</name>
    <dbReference type="NCBI Taxonomy" id="3162458"/>
    <lineage>
        <taxon>Bacteria</taxon>
        <taxon>Pseudomonadati</taxon>
        <taxon>Pseudomonadota</taxon>
        <taxon>Gammaproteobacteria</taxon>
        <taxon>Oceanospirillales</taxon>
        <taxon>Pleioneaceae</taxon>
        <taxon>Aliikangiella</taxon>
    </lineage>
</organism>
<dbReference type="Gene3D" id="3.30.300.30">
    <property type="match status" value="1"/>
</dbReference>
<dbReference type="InterPro" id="IPR020845">
    <property type="entry name" value="AMP-binding_CS"/>
</dbReference>
<evidence type="ECO:0000313" key="5">
    <source>
        <dbReference type="Proteomes" id="UP001548189"/>
    </source>
</evidence>
<dbReference type="InterPro" id="IPR001242">
    <property type="entry name" value="Condensation_dom"/>
</dbReference>
<dbReference type="Gene3D" id="3.30.559.30">
    <property type="entry name" value="Nonribosomal peptide synthetase, condensation domain"/>
    <property type="match status" value="1"/>
</dbReference>
<dbReference type="InterPro" id="IPR020459">
    <property type="entry name" value="AMP-binding"/>
</dbReference>
<keyword evidence="5" id="KW-1185">Reference proteome</keyword>
<reference evidence="4 5" key="1">
    <citation type="submission" date="2024-06" db="EMBL/GenBank/DDBJ databases">
        <authorList>
            <person name="Li F."/>
        </authorList>
    </citation>
    <scope>NUCLEOTIDE SEQUENCE [LARGE SCALE GENOMIC DNA]</scope>
    <source>
        <strain evidence="4 5">GXAS 311</strain>
    </source>
</reference>
<dbReference type="NCBIfam" id="TIGR01733">
    <property type="entry name" value="AA-adenyl-dom"/>
    <property type="match status" value="1"/>
</dbReference>
<gene>
    <name evidence="4" type="ORF">ABVT43_14090</name>
</gene>
<dbReference type="InterPro" id="IPR042099">
    <property type="entry name" value="ANL_N_sf"/>
</dbReference>
<dbReference type="Proteomes" id="UP001548189">
    <property type="component" value="Unassembled WGS sequence"/>
</dbReference>
<feature type="domain" description="Carrier" evidence="3">
    <location>
        <begin position="1038"/>
        <end position="1118"/>
    </location>
</feature>
<keyword evidence="2" id="KW-0436">Ligase</keyword>
<dbReference type="Gene3D" id="3.30.559.10">
    <property type="entry name" value="Chloramphenicol acetyltransferase-like domain"/>
    <property type="match status" value="1"/>
</dbReference>
<dbReference type="CDD" id="cd12114">
    <property type="entry name" value="A_NRPS_TlmIV_like"/>
    <property type="match status" value="1"/>
</dbReference>
<comment type="caution">
    <text evidence="4">The sequence shown here is derived from an EMBL/GenBank/DDBJ whole genome shotgun (WGS) entry which is preliminary data.</text>
</comment>
<dbReference type="SUPFAM" id="SSF56801">
    <property type="entry name" value="Acetyl-CoA synthetase-like"/>
    <property type="match status" value="1"/>
</dbReference>
<dbReference type="InterPro" id="IPR000873">
    <property type="entry name" value="AMP-dep_synth/lig_dom"/>
</dbReference>
<evidence type="ECO:0000256" key="1">
    <source>
        <dbReference type="ARBA" id="ARBA00004924"/>
    </source>
</evidence>
<dbReference type="PANTHER" id="PTHR45527">
    <property type="entry name" value="NONRIBOSOMAL PEPTIDE SYNTHETASE"/>
    <property type="match status" value="1"/>
</dbReference>
<dbReference type="InterPro" id="IPR036736">
    <property type="entry name" value="ACP-like_sf"/>
</dbReference>
<evidence type="ECO:0000313" key="4">
    <source>
        <dbReference type="EMBL" id="MET1256267.1"/>
    </source>
</evidence>
<dbReference type="SUPFAM" id="SSF52777">
    <property type="entry name" value="CoA-dependent acyltransferases"/>
    <property type="match status" value="2"/>
</dbReference>
<evidence type="ECO:0000259" key="3">
    <source>
        <dbReference type="PROSITE" id="PS50075"/>
    </source>
</evidence>
<dbReference type="Pfam" id="PF00550">
    <property type="entry name" value="PP-binding"/>
    <property type="match status" value="1"/>
</dbReference>
<dbReference type="PRINTS" id="PR00154">
    <property type="entry name" value="AMPBINDING"/>
</dbReference>
<dbReference type="Pfam" id="PF00501">
    <property type="entry name" value="AMP-binding"/>
    <property type="match status" value="1"/>
</dbReference>
<proteinExistence type="predicted"/>